<name>A0AAW2FRH9_9HYME</name>
<dbReference type="EMBL" id="JADYXP020000008">
    <property type="protein sequence ID" value="KAL0118581.1"/>
    <property type="molecule type" value="Genomic_DNA"/>
</dbReference>
<accession>A0AAW2FRH9</accession>
<evidence type="ECO:0000313" key="3">
    <source>
        <dbReference type="Proteomes" id="UP001430953"/>
    </source>
</evidence>
<organism evidence="2 3">
    <name type="scientific">Cardiocondyla obscurior</name>
    <dbReference type="NCBI Taxonomy" id="286306"/>
    <lineage>
        <taxon>Eukaryota</taxon>
        <taxon>Metazoa</taxon>
        <taxon>Ecdysozoa</taxon>
        <taxon>Arthropoda</taxon>
        <taxon>Hexapoda</taxon>
        <taxon>Insecta</taxon>
        <taxon>Pterygota</taxon>
        <taxon>Neoptera</taxon>
        <taxon>Endopterygota</taxon>
        <taxon>Hymenoptera</taxon>
        <taxon>Apocrita</taxon>
        <taxon>Aculeata</taxon>
        <taxon>Formicoidea</taxon>
        <taxon>Formicidae</taxon>
        <taxon>Myrmicinae</taxon>
        <taxon>Cardiocondyla</taxon>
    </lineage>
</organism>
<protein>
    <submittedName>
        <fullName evidence="2">Uncharacterized protein</fullName>
    </submittedName>
</protein>
<gene>
    <name evidence="2" type="ORF">PUN28_009327</name>
</gene>
<dbReference type="Proteomes" id="UP001430953">
    <property type="component" value="Unassembled WGS sequence"/>
</dbReference>
<evidence type="ECO:0000256" key="1">
    <source>
        <dbReference type="SAM" id="MobiDB-lite"/>
    </source>
</evidence>
<dbReference type="AlphaFoldDB" id="A0AAW2FRH9"/>
<evidence type="ECO:0000313" key="2">
    <source>
        <dbReference type="EMBL" id="KAL0118581.1"/>
    </source>
</evidence>
<feature type="region of interest" description="Disordered" evidence="1">
    <location>
        <begin position="60"/>
        <end position="80"/>
    </location>
</feature>
<keyword evidence="3" id="KW-1185">Reference proteome</keyword>
<reference evidence="2 3" key="1">
    <citation type="submission" date="2023-03" db="EMBL/GenBank/DDBJ databases">
        <title>High recombination rates correlate with genetic variation in Cardiocondyla obscurior ants.</title>
        <authorList>
            <person name="Errbii M."/>
        </authorList>
    </citation>
    <scope>NUCLEOTIDE SEQUENCE [LARGE SCALE GENOMIC DNA]</scope>
    <source>
        <strain evidence="2">Alpha-2009</strain>
        <tissue evidence="2">Whole body</tissue>
    </source>
</reference>
<comment type="caution">
    <text evidence="2">The sequence shown here is derived from an EMBL/GenBank/DDBJ whole genome shotgun (WGS) entry which is preliminary data.</text>
</comment>
<proteinExistence type="predicted"/>
<sequence>MQCNMFRLQITQSIFRCRDSLVIFAAAGPGRTHAAASIAYHSLSRTSSLRLSISFSPETQNFPLTKRNRPRGGPAGPKKDVSIVASAISRREAEKRPEIPGSDARTFTQAGWLRTAGQAASFRVSHLVAGTALHRSAYFSRRRKINFDRVNIYPDLIRLSSRLAEIFAIRKSCVRYDATCREASDKNRC</sequence>